<dbReference type="InterPro" id="IPR001342">
    <property type="entry name" value="HDH_cat"/>
</dbReference>
<dbReference type="AlphaFoldDB" id="A0A1E7EYB2"/>
<keyword evidence="6" id="KW-1185">Reference proteome</keyword>
<dbReference type="GO" id="GO:0009088">
    <property type="term" value="P:threonine biosynthetic process"/>
    <property type="evidence" value="ECO:0007669"/>
    <property type="project" value="UniProtKB-UniPathway"/>
</dbReference>
<dbReference type="Pfam" id="PF00742">
    <property type="entry name" value="Homoserine_dh"/>
    <property type="match status" value="1"/>
</dbReference>
<evidence type="ECO:0000256" key="1">
    <source>
        <dbReference type="ARBA" id="ARBA00006753"/>
    </source>
</evidence>
<dbReference type="FunFam" id="3.30.360.10:FF:000005">
    <property type="entry name" value="Homoserine dehydrogenase"/>
    <property type="match status" value="1"/>
</dbReference>
<sequence>MSTIVTATTTKVQTIKTRKLKVIKTAILGMGSVNRNLLKIIADKKERLAEEYGIVFEIIAVTDSTGIAIKGYDNDSGFDITELVNHKENGGSVSNLSSFEIGSFDSKEAVISILNHLDVDLLFEATPCCVSVVLANKGPLIQAIDELLESSASPSSSEEEKVGQARRNQGRAGRLEYSATVCGGLPILNIGKRDMIVGNITKIQGVFNATSNFIIDAMANGSDGSKGITFQEAIQIAKDVGAAEADPSLDTDGWDTAFKLLIIVNTIILKGTNSIKLSDITVEGIDSITPEMIQIEAERGNSIKLVATADIDNEDENNNKYSVRPISQPINSFLGSINGWEMGIEIHSDIYGISYHKLYEKEPIPTAASMLRDAVHIFGSPQ</sequence>
<comment type="similarity">
    <text evidence="1">Belongs to the homoserine dehydrogenase family.</text>
</comment>
<name>A0A1E7EYB2_9STRA</name>
<evidence type="ECO:0000256" key="2">
    <source>
        <dbReference type="ARBA" id="ARBA00013213"/>
    </source>
</evidence>
<protein>
    <recommendedName>
        <fullName evidence="2">homoserine dehydrogenase</fullName>
        <ecNumber evidence="2">1.1.1.3</ecNumber>
    </recommendedName>
</protein>
<accession>A0A1E7EYB2</accession>
<evidence type="ECO:0000313" key="5">
    <source>
        <dbReference type="EMBL" id="OEU10523.1"/>
    </source>
</evidence>
<dbReference type="EMBL" id="KV784371">
    <property type="protein sequence ID" value="OEU10523.1"/>
    <property type="molecule type" value="Genomic_DNA"/>
</dbReference>
<evidence type="ECO:0000313" key="6">
    <source>
        <dbReference type="Proteomes" id="UP000095751"/>
    </source>
</evidence>
<reference evidence="5 6" key="1">
    <citation type="submission" date="2016-09" db="EMBL/GenBank/DDBJ databases">
        <title>Extensive genetic diversity and differential bi-allelic expression allows diatom success in the polar Southern Ocean.</title>
        <authorList>
            <consortium name="DOE Joint Genome Institute"/>
            <person name="Mock T."/>
            <person name="Otillar R.P."/>
            <person name="Strauss J."/>
            <person name="Dupont C."/>
            <person name="Frickenhaus S."/>
            <person name="Maumus F."/>
            <person name="Mcmullan M."/>
            <person name="Sanges R."/>
            <person name="Schmutz J."/>
            <person name="Toseland A."/>
            <person name="Valas R."/>
            <person name="Veluchamy A."/>
            <person name="Ward B.J."/>
            <person name="Allen A."/>
            <person name="Barry K."/>
            <person name="Falciatore A."/>
            <person name="Ferrante M."/>
            <person name="Fortunato A.E."/>
            <person name="Gloeckner G."/>
            <person name="Gruber A."/>
            <person name="Hipkin R."/>
            <person name="Janech M."/>
            <person name="Kroth P."/>
            <person name="Leese F."/>
            <person name="Lindquist E."/>
            <person name="Lyon B.R."/>
            <person name="Martin J."/>
            <person name="Mayer C."/>
            <person name="Parker M."/>
            <person name="Quesneville H."/>
            <person name="Raymond J."/>
            <person name="Uhlig C."/>
            <person name="Valentin K.U."/>
            <person name="Worden A.Z."/>
            <person name="Armbrust E.V."/>
            <person name="Bowler C."/>
            <person name="Green B."/>
            <person name="Moulton V."/>
            <person name="Van Oosterhout C."/>
            <person name="Grigoriev I."/>
        </authorList>
    </citation>
    <scope>NUCLEOTIDE SEQUENCE [LARGE SCALE GENOMIC DNA]</scope>
    <source>
        <strain evidence="5 6">CCMP1102</strain>
    </source>
</reference>
<organism evidence="5 6">
    <name type="scientific">Fragilariopsis cylindrus CCMP1102</name>
    <dbReference type="NCBI Taxonomy" id="635003"/>
    <lineage>
        <taxon>Eukaryota</taxon>
        <taxon>Sar</taxon>
        <taxon>Stramenopiles</taxon>
        <taxon>Ochrophyta</taxon>
        <taxon>Bacillariophyta</taxon>
        <taxon>Bacillariophyceae</taxon>
        <taxon>Bacillariophycidae</taxon>
        <taxon>Bacillariales</taxon>
        <taxon>Bacillariaceae</taxon>
        <taxon>Fragilariopsis</taxon>
    </lineage>
</organism>
<dbReference type="KEGG" id="fcy:FRACYDRAFT_247064"/>
<dbReference type="SUPFAM" id="SSF55347">
    <property type="entry name" value="Glyceraldehyde-3-phosphate dehydrogenase-like, C-terminal domain"/>
    <property type="match status" value="1"/>
</dbReference>
<dbReference type="Proteomes" id="UP000095751">
    <property type="component" value="Unassembled WGS sequence"/>
</dbReference>
<dbReference type="PANTHER" id="PTHR43331:SF1">
    <property type="entry name" value="HOMOSERINE DEHYDROGENASE"/>
    <property type="match status" value="1"/>
</dbReference>
<dbReference type="Gene3D" id="3.40.50.720">
    <property type="entry name" value="NAD(P)-binding Rossmann-like Domain"/>
    <property type="match status" value="1"/>
</dbReference>
<dbReference type="GO" id="GO:0004412">
    <property type="term" value="F:homoserine dehydrogenase activity"/>
    <property type="evidence" value="ECO:0007669"/>
    <property type="project" value="UniProtKB-EC"/>
</dbReference>
<evidence type="ECO:0000259" key="4">
    <source>
        <dbReference type="Pfam" id="PF00742"/>
    </source>
</evidence>
<feature type="domain" description="Homoserine dehydrogenase catalytic" evidence="4">
    <location>
        <begin position="186"/>
        <end position="374"/>
    </location>
</feature>
<dbReference type="InParanoid" id="A0A1E7EYB2"/>
<dbReference type="InterPro" id="IPR036291">
    <property type="entry name" value="NAD(P)-bd_dom_sf"/>
</dbReference>
<gene>
    <name evidence="5" type="ORF">FRACYDRAFT_247064</name>
</gene>
<dbReference type="EC" id="1.1.1.3" evidence="2"/>
<dbReference type="UniPathway" id="UPA00051">
    <property type="reaction ID" value="UER00465"/>
</dbReference>
<proteinExistence type="inferred from homology"/>
<dbReference type="SUPFAM" id="SSF51735">
    <property type="entry name" value="NAD(P)-binding Rossmann-fold domains"/>
    <property type="match status" value="1"/>
</dbReference>
<keyword evidence="3" id="KW-0560">Oxidoreductase</keyword>
<evidence type="ECO:0000256" key="3">
    <source>
        <dbReference type="ARBA" id="ARBA00023002"/>
    </source>
</evidence>
<dbReference type="PANTHER" id="PTHR43331">
    <property type="entry name" value="HOMOSERINE DEHYDROGENASE"/>
    <property type="match status" value="1"/>
</dbReference>
<dbReference type="Gene3D" id="3.30.360.10">
    <property type="entry name" value="Dihydrodipicolinate Reductase, domain 2"/>
    <property type="match status" value="1"/>
</dbReference>
<dbReference type="UniPathway" id="UPA00050">
    <property type="reaction ID" value="UER00063"/>
</dbReference>
<dbReference type="OrthoDB" id="67851at2759"/>